<dbReference type="STRING" id="946077.W5A_12446"/>
<evidence type="ECO:0000256" key="1">
    <source>
        <dbReference type="SAM" id="Phobius"/>
    </source>
</evidence>
<comment type="caution">
    <text evidence="3">The sequence shown here is derived from an EMBL/GenBank/DDBJ whole genome shotgun (WGS) entry which is preliminary data.</text>
</comment>
<feature type="transmembrane region" description="Helical" evidence="1">
    <location>
        <begin position="242"/>
        <end position="259"/>
    </location>
</feature>
<gene>
    <name evidence="3" type="ORF">W5A_12446</name>
</gene>
<feature type="transmembrane region" description="Helical" evidence="1">
    <location>
        <begin position="265"/>
        <end position="284"/>
    </location>
</feature>
<evidence type="ECO:0000313" key="4">
    <source>
        <dbReference type="Proteomes" id="UP000005938"/>
    </source>
</evidence>
<dbReference type="InterPro" id="IPR037185">
    <property type="entry name" value="EmrE-like"/>
</dbReference>
<keyword evidence="1" id="KW-0812">Transmembrane</keyword>
<dbReference type="AlphaFoldDB" id="I0W7E9"/>
<dbReference type="Gene3D" id="1.10.3730.20">
    <property type="match status" value="1"/>
</dbReference>
<evidence type="ECO:0000259" key="2">
    <source>
        <dbReference type="Pfam" id="PF00892"/>
    </source>
</evidence>
<dbReference type="InterPro" id="IPR000620">
    <property type="entry name" value="EamA_dom"/>
</dbReference>
<dbReference type="PANTHER" id="PTHR22911:SF137">
    <property type="entry name" value="SOLUTE CARRIER FAMILY 35 MEMBER G2-RELATED"/>
    <property type="match status" value="1"/>
</dbReference>
<protein>
    <recommendedName>
        <fullName evidence="2">EamA domain-containing protein</fullName>
    </recommendedName>
</protein>
<dbReference type="GO" id="GO:0016020">
    <property type="term" value="C:membrane"/>
    <property type="evidence" value="ECO:0007669"/>
    <property type="project" value="InterPro"/>
</dbReference>
<dbReference type="EMBL" id="AJJU01000037">
    <property type="protein sequence ID" value="EID72315.1"/>
    <property type="molecule type" value="Genomic_DNA"/>
</dbReference>
<dbReference type="Pfam" id="PF00892">
    <property type="entry name" value="EamA"/>
    <property type="match status" value="2"/>
</dbReference>
<evidence type="ECO:0000313" key="3">
    <source>
        <dbReference type="EMBL" id="EID72315.1"/>
    </source>
</evidence>
<name>I0W7E9_9FLAO</name>
<keyword evidence="4" id="KW-1185">Reference proteome</keyword>
<dbReference type="Proteomes" id="UP000005938">
    <property type="component" value="Unassembled WGS sequence"/>
</dbReference>
<feature type="transmembrane region" description="Helical" evidence="1">
    <location>
        <begin position="145"/>
        <end position="167"/>
    </location>
</feature>
<accession>I0W7E9</accession>
<feature type="transmembrane region" description="Helical" evidence="1">
    <location>
        <begin position="37"/>
        <end position="54"/>
    </location>
</feature>
<proteinExistence type="predicted"/>
<keyword evidence="1" id="KW-0472">Membrane</keyword>
<feature type="transmembrane region" description="Helical" evidence="1">
    <location>
        <begin position="93"/>
        <end position="113"/>
    </location>
</feature>
<feature type="transmembrane region" description="Helical" evidence="1">
    <location>
        <begin position="120"/>
        <end position="139"/>
    </location>
</feature>
<dbReference type="SUPFAM" id="SSF103481">
    <property type="entry name" value="Multidrug resistance efflux transporter EmrE"/>
    <property type="match status" value="2"/>
</dbReference>
<feature type="domain" description="EamA" evidence="2">
    <location>
        <begin position="4"/>
        <end position="137"/>
    </location>
</feature>
<feature type="domain" description="EamA" evidence="2">
    <location>
        <begin position="148"/>
        <end position="281"/>
    </location>
</feature>
<dbReference type="OrthoDB" id="9806740at2"/>
<dbReference type="PANTHER" id="PTHR22911">
    <property type="entry name" value="ACYL-MALONYL CONDENSING ENZYME-RELATED"/>
    <property type="match status" value="1"/>
</dbReference>
<dbReference type="PATRIC" id="fig|946077.3.peg.2516"/>
<sequence>MKKKGYLLAAVSAFSYGLIPLFILPVKAAKFSLDTTLFYRFFISSLFILAYLLYKKEGLGMRMKEWFIMIILGLLYALSSEFLFLGYDYLTPGIASTLLFVYPVIVALIMLVFFKERMNLLTVVSLAITMLGVVALSIQGTTFNINFTGLFITLMSAVCYALYMVIINTSRMPLSGVKITFYSLFFSSMYYLGKTIFIGETLAIPDIKLLFDFTLFAFITTVLSISSLIYAIKLIGSTPTSIMGALEPVIAVGISVMLFHEELTLSLLTGVILIIVGVIINILAENKKAKAAG</sequence>
<reference evidence="3 4" key="1">
    <citation type="journal article" date="2012" name="J. Bacteriol.">
        <title>Genome Sequence of the Halotolerant Bacterium Imtechella halotolerans K1T.</title>
        <authorList>
            <person name="Kumar S."/>
            <person name="Vikram S."/>
            <person name="Subramanian S."/>
            <person name="Raghava G.P."/>
            <person name="Pinnaka A.K."/>
        </authorList>
    </citation>
    <scope>NUCLEOTIDE SEQUENCE [LARGE SCALE GENOMIC DNA]</scope>
    <source>
        <strain evidence="3 4">K1</strain>
    </source>
</reference>
<feature type="transmembrane region" description="Helical" evidence="1">
    <location>
        <begin position="209"/>
        <end position="230"/>
    </location>
</feature>
<keyword evidence="1" id="KW-1133">Transmembrane helix</keyword>
<feature type="transmembrane region" description="Helical" evidence="1">
    <location>
        <begin position="7"/>
        <end position="25"/>
    </location>
</feature>
<dbReference type="eggNOG" id="COG0697">
    <property type="taxonomic scope" value="Bacteria"/>
</dbReference>
<feature type="transmembrane region" description="Helical" evidence="1">
    <location>
        <begin position="66"/>
        <end position="87"/>
    </location>
</feature>
<feature type="transmembrane region" description="Helical" evidence="1">
    <location>
        <begin position="179"/>
        <end position="197"/>
    </location>
</feature>
<dbReference type="RefSeq" id="WP_008241179.1">
    <property type="nucleotide sequence ID" value="NZ_AJJU01000037.1"/>
</dbReference>
<organism evidence="3 4">
    <name type="scientific">Imtechella halotolerans K1</name>
    <dbReference type="NCBI Taxonomy" id="946077"/>
    <lineage>
        <taxon>Bacteria</taxon>
        <taxon>Pseudomonadati</taxon>
        <taxon>Bacteroidota</taxon>
        <taxon>Flavobacteriia</taxon>
        <taxon>Flavobacteriales</taxon>
        <taxon>Flavobacteriaceae</taxon>
        <taxon>Imtechella</taxon>
    </lineage>
</organism>